<dbReference type="Pfam" id="PF13335">
    <property type="entry name" value="Mg_chelatase_C"/>
    <property type="match status" value="1"/>
</dbReference>
<gene>
    <name evidence="3" type="ORF">SAMN04489714_1132</name>
</gene>
<dbReference type="InterPro" id="IPR014721">
    <property type="entry name" value="Ribsml_uS5_D2-typ_fold_subgr"/>
</dbReference>
<dbReference type="InterPro" id="IPR020568">
    <property type="entry name" value="Ribosomal_Su5_D2-typ_SF"/>
</dbReference>
<reference evidence="3 4" key="1">
    <citation type="submission" date="2016-10" db="EMBL/GenBank/DDBJ databases">
        <authorList>
            <person name="Varghese N."/>
            <person name="Submissions S."/>
        </authorList>
    </citation>
    <scope>NUCLEOTIDE SEQUENCE [LARGE SCALE GENOMIC DNA]</scope>
    <source>
        <strain evidence="3 4">DSM 9169</strain>
    </source>
</reference>
<dbReference type="SUPFAM" id="SSF52540">
    <property type="entry name" value="P-loop containing nucleoside triphosphate hydrolases"/>
    <property type="match status" value="1"/>
</dbReference>
<dbReference type="Gene3D" id="3.40.50.300">
    <property type="entry name" value="P-loop containing nucleotide triphosphate hydrolases"/>
    <property type="match status" value="1"/>
</dbReference>
<evidence type="ECO:0000313" key="3">
    <source>
        <dbReference type="EMBL" id="SDT94676.1"/>
    </source>
</evidence>
<dbReference type="PANTHER" id="PTHR32039">
    <property type="entry name" value="MAGNESIUM-CHELATASE SUBUNIT CHLI"/>
    <property type="match status" value="1"/>
</dbReference>
<protein>
    <submittedName>
        <fullName evidence="3">Magnesium chelatase family protein</fullName>
    </submittedName>
</protein>
<dbReference type="InterPro" id="IPR003593">
    <property type="entry name" value="AAA+_ATPase"/>
</dbReference>
<organism evidence="3 4">
    <name type="scientific">Schaalia radingae</name>
    <dbReference type="NCBI Taxonomy" id="131110"/>
    <lineage>
        <taxon>Bacteria</taxon>
        <taxon>Bacillati</taxon>
        <taxon>Actinomycetota</taxon>
        <taxon>Actinomycetes</taxon>
        <taxon>Actinomycetales</taxon>
        <taxon>Actinomycetaceae</taxon>
        <taxon>Schaalia</taxon>
    </lineage>
</organism>
<dbReference type="EMBL" id="LT629792">
    <property type="protein sequence ID" value="SDT94676.1"/>
    <property type="molecule type" value="Genomic_DNA"/>
</dbReference>
<dbReference type="Gene3D" id="3.30.230.10">
    <property type="match status" value="1"/>
</dbReference>
<dbReference type="Proteomes" id="UP000198976">
    <property type="component" value="Chromosome I"/>
</dbReference>
<dbReference type="SMART" id="SM00382">
    <property type="entry name" value="AAA"/>
    <property type="match status" value="1"/>
</dbReference>
<dbReference type="NCBIfam" id="TIGR00368">
    <property type="entry name" value="YifB family Mg chelatase-like AAA ATPase"/>
    <property type="match status" value="1"/>
</dbReference>
<dbReference type="PANTHER" id="PTHR32039:SF7">
    <property type="entry name" value="COMPETENCE PROTEIN COMM"/>
    <property type="match status" value="1"/>
</dbReference>
<dbReference type="InterPro" id="IPR025158">
    <property type="entry name" value="Mg_chelat-rel_C"/>
</dbReference>
<evidence type="ECO:0000313" key="4">
    <source>
        <dbReference type="Proteomes" id="UP000198976"/>
    </source>
</evidence>
<comment type="similarity">
    <text evidence="1">Belongs to the Mg-chelatase subunits D/I family. ComM subfamily.</text>
</comment>
<evidence type="ECO:0000259" key="2">
    <source>
        <dbReference type="SMART" id="SM00382"/>
    </source>
</evidence>
<accession>A0ABY0V7U2</accession>
<dbReference type="InterPro" id="IPR045006">
    <property type="entry name" value="CHLI-like"/>
</dbReference>
<dbReference type="SUPFAM" id="SSF54211">
    <property type="entry name" value="Ribosomal protein S5 domain 2-like"/>
    <property type="match status" value="1"/>
</dbReference>
<name>A0ABY0V7U2_9ACTO</name>
<dbReference type="Pfam" id="PF01078">
    <property type="entry name" value="Mg_chelatase"/>
    <property type="match status" value="1"/>
</dbReference>
<dbReference type="InterPro" id="IPR027417">
    <property type="entry name" value="P-loop_NTPase"/>
</dbReference>
<dbReference type="InterPro" id="IPR000523">
    <property type="entry name" value="Mg_chelatse_chII-like_cat_dom"/>
</dbReference>
<sequence>MSGQTASIRTIALIGMDGHIVNVETSVANGVVSFTLVGLPDASLRESKDRVRSALSACGLGLPNQRVTVNLSPAGLPKSGSGFDLAIALSVLLASGQIPPDAVVDTLFLGELGLDGSLRPPPGLLAAVIGAARGGTTDIVVPAASVAQAALVPGVSVHGYEHLADLVESVGGIAQRSGSVGFSHPSEGECDHYSSSAQCPSLLDLSDVRGQSYARTGLEIAAAGGHHIMLIGEPGAGKTMLARALPTILPPLDTDTSLTTTALHCLAQAWSAEHGLITQPPIEAPHHSASMPALVGGGQSVGRPGAISLAHGGVLFLDEAAEFAPSVMDALREPLENGVMTIHRSRATVTFPASFQLVLATNPCPCGNRNSKHARCTCTSMQQRRYLSRLSGPLLDRVDIQLNVSRPTAGDFAMDTGETSACVRERVEEARQRQRRRFEGTPWRLNREVPGSVLRRDFMPDEAIACAMSRAVDCGSLSMRGADKVLRVAWTIADLAGHNHPTMNDFTMAYSLRTGEDYDDPPTAR</sequence>
<dbReference type="InterPro" id="IPR004482">
    <property type="entry name" value="Mg_chelat-rel"/>
</dbReference>
<proteinExistence type="inferred from homology"/>
<dbReference type="Pfam" id="PF13541">
    <property type="entry name" value="ChlI"/>
    <property type="match status" value="1"/>
</dbReference>
<evidence type="ECO:0000256" key="1">
    <source>
        <dbReference type="ARBA" id="ARBA00006354"/>
    </source>
</evidence>
<feature type="domain" description="AAA+ ATPase" evidence="2">
    <location>
        <begin position="224"/>
        <end position="408"/>
    </location>
</feature>
<keyword evidence="4" id="KW-1185">Reference proteome</keyword>
<dbReference type="CDD" id="cd00009">
    <property type="entry name" value="AAA"/>
    <property type="match status" value="1"/>
</dbReference>
<dbReference type="RefSeq" id="WP_058236718.1">
    <property type="nucleotide sequence ID" value="NZ_LT629792.1"/>
</dbReference>